<evidence type="ECO:0000313" key="2">
    <source>
        <dbReference type="Proteomes" id="UP000178413"/>
    </source>
</evidence>
<protein>
    <submittedName>
        <fullName evidence="1">Uncharacterized protein</fullName>
    </submittedName>
</protein>
<gene>
    <name evidence="1" type="ORF">A3D50_00590</name>
</gene>
<proteinExistence type="predicted"/>
<sequence length="163" mass="18204">MRYIFIHGPMISARFQHSEARPRYAETLIKNSRIPLWRSGWRRFNLLLLNDLIPRRAMLTGLEDPATPAGIVECDVLTAARGPASWATSLGNQLVGLLGDAVPVGHHRGMVNRNLPQPWRRQALARAQPRRNPEINLITRLARGLNSAVASSKSTATNNQSER</sequence>
<dbReference type="STRING" id="1802308.A3D50_00590"/>
<reference evidence="1 2" key="1">
    <citation type="journal article" date="2016" name="Nat. Commun.">
        <title>Thousands of microbial genomes shed light on interconnected biogeochemical processes in an aquifer system.</title>
        <authorList>
            <person name="Anantharaman K."/>
            <person name="Brown C.T."/>
            <person name="Hug L.A."/>
            <person name="Sharon I."/>
            <person name="Castelle C.J."/>
            <person name="Probst A.J."/>
            <person name="Thomas B.C."/>
            <person name="Singh A."/>
            <person name="Wilkins M.J."/>
            <person name="Karaoz U."/>
            <person name="Brodie E.L."/>
            <person name="Williams K.H."/>
            <person name="Hubbard S.S."/>
            <person name="Banfield J.F."/>
        </authorList>
    </citation>
    <scope>NUCLEOTIDE SEQUENCE [LARGE SCALE GENOMIC DNA]</scope>
</reference>
<dbReference type="EMBL" id="MHRM01000001">
    <property type="protein sequence ID" value="OHA24680.1"/>
    <property type="molecule type" value="Genomic_DNA"/>
</dbReference>
<accession>A0A1G2ML90</accession>
<organism evidence="1 2">
    <name type="scientific">Candidatus Taylorbacteria bacterium RIFCSPHIGHO2_02_FULL_44_12</name>
    <dbReference type="NCBI Taxonomy" id="1802308"/>
    <lineage>
        <taxon>Bacteria</taxon>
        <taxon>Candidatus Tayloriibacteriota</taxon>
    </lineage>
</organism>
<dbReference type="AlphaFoldDB" id="A0A1G2ML90"/>
<dbReference type="Proteomes" id="UP000178413">
    <property type="component" value="Unassembled WGS sequence"/>
</dbReference>
<evidence type="ECO:0000313" key="1">
    <source>
        <dbReference type="EMBL" id="OHA24680.1"/>
    </source>
</evidence>
<name>A0A1G2ML90_9BACT</name>
<comment type="caution">
    <text evidence="1">The sequence shown here is derived from an EMBL/GenBank/DDBJ whole genome shotgun (WGS) entry which is preliminary data.</text>
</comment>